<dbReference type="HAMAP" id="MF_00227">
    <property type="entry name" value="RNase_P"/>
    <property type="match status" value="1"/>
</dbReference>
<dbReference type="Pfam" id="PF00825">
    <property type="entry name" value="Ribonuclease_P"/>
    <property type="match status" value="1"/>
</dbReference>
<sequence length="113" mass="13483">MLAKRNRLNKKKDFERVFKEGKGLKEDFLILKMAENNSFQSRFGFIVGTKISKKAILRNKLKRRLRELVRGKIEKIKKGFDIIFIAQPGLENRDFWELEEILTRIFTRAKLLK</sequence>
<proteinExistence type="inferred from homology"/>
<evidence type="ECO:0000256" key="8">
    <source>
        <dbReference type="NCBIfam" id="TIGR00188"/>
    </source>
</evidence>
<dbReference type="SUPFAM" id="SSF54211">
    <property type="entry name" value="Ribosomal protein S5 domain 2-like"/>
    <property type="match status" value="1"/>
</dbReference>
<keyword evidence="5 7" id="KW-0378">Hydrolase</keyword>
<evidence type="ECO:0000256" key="5">
    <source>
        <dbReference type="ARBA" id="ARBA00022801"/>
    </source>
</evidence>
<dbReference type="GO" id="GO:0030677">
    <property type="term" value="C:ribonuclease P complex"/>
    <property type="evidence" value="ECO:0007669"/>
    <property type="project" value="TreeGrafter"/>
</dbReference>
<comment type="subunit">
    <text evidence="7">Consists of a catalytic RNA component (M1 or rnpB) and a protein subunit.</text>
</comment>
<keyword evidence="3 7" id="KW-0540">Nuclease</keyword>
<dbReference type="GO" id="GO:0001682">
    <property type="term" value="P:tRNA 5'-leader removal"/>
    <property type="evidence" value="ECO:0007669"/>
    <property type="project" value="UniProtKB-UniRule"/>
</dbReference>
<protein>
    <recommendedName>
        <fullName evidence="7 8">Ribonuclease P protein component</fullName>
        <shortName evidence="7">RNase P protein</shortName>
        <shortName evidence="7">RNaseP protein</shortName>
        <ecNumber evidence="7 8">3.1.26.5</ecNumber>
    </recommendedName>
    <alternativeName>
        <fullName evidence="7">Protein C5</fullName>
    </alternativeName>
</protein>
<comment type="similarity">
    <text evidence="7">Belongs to the RnpA family.</text>
</comment>
<keyword evidence="4 7" id="KW-0255">Endonuclease</keyword>
<comment type="caution">
    <text evidence="9">The sequence shown here is derived from an EMBL/GenBank/DDBJ whole genome shotgun (WGS) entry which is preliminary data.</text>
</comment>
<dbReference type="GO" id="GO:0042781">
    <property type="term" value="F:3'-tRNA processing endoribonuclease activity"/>
    <property type="evidence" value="ECO:0007669"/>
    <property type="project" value="TreeGrafter"/>
</dbReference>
<evidence type="ECO:0000256" key="3">
    <source>
        <dbReference type="ARBA" id="ARBA00022722"/>
    </source>
</evidence>
<organism evidence="9 10">
    <name type="scientific">Candidatus Nealsonbacteria bacterium CG_4_10_14_0_8_um_filter_35_10</name>
    <dbReference type="NCBI Taxonomy" id="1974683"/>
    <lineage>
        <taxon>Bacteria</taxon>
        <taxon>Candidatus Nealsoniibacteriota</taxon>
    </lineage>
</organism>
<dbReference type="Proteomes" id="UP000230055">
    <property type="component" value="Unassembled WGS sequence"/>
</dbReference>
<evidence type="ECO:0000256" key="7">
    <source>
        <dbReference type="HAMAP-Rule" id="MF_00227"/>
    </source>
</evidence>
<dbReference type="InterPro" id="IPR000100">
    <property type="entry name" value="RNase_P"/>
</dbReference>
<dbReference type="PANTHER" id="PTHR33992">
    <property type="entry name" value="RIBONUCLEASE P PROTEIN COMPONENT"/>
    <property type="match status" value="1"/>
</dbReference>
<dbReference type="EC" id="3.1.26.5" evidence="7 8"/>
<comment type="catalytic activity">
    <reaction evidence="7">
        <text>Endonucleolytic cleavage of RNA, removing 5'-extranucleotides from tRNA precursor.</text>
        <dbReference type="EC" id="3.1.26.5"/>
    </reaction>
</comment>
<reference evidence="10" key="1">
    <citation type="submission" date="2017-09" db="EMBL/GenBank/DDBJ databases">
        <title>Depth-based differentiation of microbial function through sediment-hosted aquifers and enrichment of novel symbionts in the deep terrestrial subsurface.</title>
        <authorList>
            <person name="Probst A.J."/>
            <person name="Ladd B."/>
            <person name="Jarett J.K."/>
            <person name="Geller-Mcgrath D.E."/>
            <person name="Sieber C.M.K."/>
            <person name="Emerson J.B."/>
            <person name="Anantharaman K."/>
            <person name="Thomas B.C."/>
            <person name="Malmstrom R."/>
            <person name="Stieglmeier M."/>
            <person name="Klingl A."/>
            <person name="Woyke T."/>
            <person name="Ryan C.M."/>
            <person name="Banfield J.F."/>
        </authorList>
    </citation>
    <scope>NUCLEOTIDE SEQUENCE [LARGE SCALE GENOMIC DNA]</scope>
</reference>
<evidence type="ECO:0000313" key="10">
    <source>
        <dbReference type="Proteomes" id="UP000230055"/>
    </source>
</evidence>
<comment type="function">
    <text evidence="1 7">RNaseP catalyzes the removal of the 5'-leader sequence from pre-tRNA to produce the mature 5'-terminus. It can also cleave other RNA substrates such as 4.5S RNA. The protein component plays an auxiliary but essential role in vivo by binding to the 5'-leader sequence and broadening the substrate specificity of the ribozyme.</text>
</comment>
<dbReference type="AlphaFoldDB" id="A0A2M7R7R3"/>
<evidence type="ECO:0000313" key="9">
    <source>
        <dbReference type="EMBL" id="PIY90850.1"/>
    </source>
</evidence>
<dbReference type="EMBL" id="PFLX01000034">
    <property type="protein sequence ID" value="PIY90850.1"/>
    <property type="molecule type" value="Genomic_DNA"/>
</dbReference>
<keyword evidence="6 7" id="KW-0694">RNA-binding</keyword>
<dbReference type="InterPro" id="IPR020568">
    <property type="entry name" value="Ribosomal_Su5_D2-typ_SF"/>
</dbReference>
<dbReference type="PROSITE" id="PS00648">
    <property type="entry name" value="RIBONUCLEASE_P"/>
    <property type="match status" value="1"/>
</dbReference>
<evidence type="ECO:0000256" key="4">
    <source>
        <dbReference type="ARBA" id="ARBA00022759"/>
    </source>
</evidence>
<dbReference type="GO" id="GO:0000049">
    <property type="term" value="F:tRNA binding"/>
    <property type="evidence" value="ECO:0007669"/>
    <property type="project" value="UniProtKB-UniRule"/>
</dbReference>
<name>A0A2M7R7R3_9BACT</name>
<evidence type="ECO:0000256" key="2">
    <source>
        <dbReference type="ARBA" id="ARBA00022694"/>
    </source>
</evidence>
<dbReference type="InterPro" id="IPR020539">
    <property type="entry name" value="RNase_P_CS"/>
</dbReference>
<dbReference type="PANTHER" id="PTHR33992:SF1">
    <property type="entry name" value="RIBONUCLEASE P PROTEIN COMPONENT"/>
    <property type="match status" value="1"/>
</dbReference>
<dbReference type="NCBIfam" id="TIGR00188">
    <property type="entry name" value="rnpA"/>
    <property type="match status" value="1"/>
</dbReference>
<dbReference type="GO" id="GO:0004526">
    <property type="term" value="F:ribonuclease P activity"/>
    <property type="evidence" value="ECO:0007669"/>
    <property type="project" value="UniProtKB-UniRule"/>
</dbReference>
<gene>
    <name evidence="7 9" type="primary">rnpA</name>
    <name evidence="9" type="ORF">COY72_01300</name>
</gene>
<dbReference type="Gene3D" id="3.30.230.10">
    <property type="match status" value="1"/>
</dbReference>
<evidence type="ECO:0000256" key="6">
    <source>
        <dbReference type="ARBA" id="ARBA00022884"/>
    </source>
</evidence>
<keyword evidence="2 7" id="KW-0819">tRNA processing</keyword>
<dbReference type="InterPro" id="IPR014721">
    <property type="entry name" value="Ribsml_uS5_D2-typ_fold_subgr"/>
</dbReference>
<accession>A0A2M7R7R3</accession>
<evidence type="ECO:0000256" key="1">
    <source>
        <dbReference type="ARBA" id="ARBA00002663"/>
    </source>
</evidence>